<evidence type="ECO:0000313" key="4">
    <source>
        <dbReference type="Proteomes" id="UP000717585"/>
    </source>
</evidence>
<feature type="region of interest" description="Disordered" evidence="2">
    <location>
        <begin position="1"/>
        <end position="79"/>
    </location>
</feature>
<reference evidence="3" key="1">
    <citation type="submission" date="2021-05" db="EMBL/GenBank/DDBJ databases">
        <title>A free-living protist that lacks canonical eukaryotic 1 DNA replication and segregation systems.</title>
        <authorList>
            <person name="Salas-Leiva D.E."/>
            <person name="Tromer E.C."/>
            <person name="Curtis B.A."/>
            <person name="Jerlstrom-Hultqvist J."/>
            <person name="Kolisko M."/>
            <person name="Yi Z."/>
            <person name="Salas-Leiva J.S."/>
            <person name="Gallot-Lavallee L."/>
            <person name="Kops G.J.P.L."/>
            <person name="Archibald J.M."/>
            <person name="Simpson A.G.B."/>
            <person name="Roger A.J."/>
        </authorList>
    </citation>
    <scope>NUCLEOTIDE SEQUENCE</scope>
    <source>
        <strain evidence="3">BICM</strain>
    </source>
</reference>
<sequence length="372" mass="41936">MSQFTPARSSSQPLSIRTNGPSATGYQDSPTQLRLSVLESRIAQNLERRANSPPRARTAMENTKSVPLSPEDSSPDGPNASFYEAIENQDQRIDTNEQRIEELKRSFDRLTMEMESEEFKRQNMNSTFAKNFALKIEERFLKIEAELNSRDRAVTDAEAQRVALTKDIDSTFEAFEARLTALAEKVDASEASVASRWGDFDQRVEALAKTLAETKEAASSRESGLWGKISEQLDAMRDQLAEDRMRQASIDDQRGELVEQGISFVKEGQEQWQRMFDYKLAPFKQTREEAEARFFAKADGVAADVASIKASVVEISSGNKLGELKEEVNALSEQVAVERGERARTEEQVSQLLEMLVDRDEEALLERENGQF</sequence>
<evidence type="ECO:0000256" key="2">
    <source>
        <dbReference type="SAM" id="MobiDB-lite"/>
    </source>
</evidence>
<dbReference type="EMBL" id="JAHDYR010000001">
    <property type="protein sequence ID" value="KAG9397492.1"/>
    <property type="molecule type" value="Genomic_DNA"/>
</dbReference>
<proteinExistence type="predicted"/>
<organism evidence="3 4">
    <name type="scientific">Carpediemonas membranifera</name>
    <dbReference type="NCBI Taxonomy" id="201153"/>
    <lineage>
        <taxon>Eukaryota</taxon>
        <taxon>Metamonada</taxon>
        <taxon>Carpediemonas-like organisms</taxon>
        <taxon>Carpediemonas</taxon>
    </lineage>
</organism>
<dbReference type="Proteomes" id="UP000717585">
    <property type="component" value="Unassembled WGS sequence"/>
</dbReference>
<feature type="coiled-coil region" evidence="1">
    <location>
        <begin position="86"/>
        <end position="120"/>
    </location>
</feature>
<evidence type="ECO:0000256" key="1">
    <source>
        <dbReference type="SAM" id="Coils"/>
    </source>
</evidence>
<keyword evidence="4" id="KW-1185">Reference proteome</keyword>
<accession>A0A8J6E6T6</accession>
<protein>
    <submittedName>
        <fullName evidence="3">Chromosome partition protein Smc</fullName>
    </submittedName>
</protein>
<evidence type="ECO:0000313" key="3">
    <source>
        <dbReference type="EMBL" id="KAG9397492.1"/>
    </source>
</evidence>
<dbReference type="OrthoDB" id="10619867at2759"/>
<comment type="caution">
    <text evidence="3">The sequence shown here is derived from an EMBL/GenBank/DDBJ whole genome shotgun (WGS) entry which is preliminary data.</text>
</comment>
<gene>
    <name evidence="3" type="ORF">J8273_0622</name>
</gene>
<feature type="coiled-coil region" evidence="1">
    <location>
        <begin position="321"/>
        <end position="348"/>
    </location>
</feature>
<dbReference type="Gene3D" id="1.20.5.300">
    <property type="match status" value="1"/>
</dbReference>
<dbReference type="AlphaFoldDB" id="A0A8J6E6T6"/>
<keyword evidence="1" id="KW-0175">Coiled coil</keyword>
<name>A0A8J6E6T6_9EUKA</name>
<feature type="compositionally biased region" description="Polar residues" evidence="2">
    <location>
        <begin position="1"/>
        <end position="34"/>
    </location>
</feature>